<keyword evidence="9" id="KW-1185">Reference proteome</keyword>
<dbReference type="EMBL" id="MCGR01000016">
    <property type="protein sequence ID" value="ORY85354.1"/>
    <property type="molecule type" value="Genomic_DNA"/>
</dbReference>
<dbReference type="InterPro" id="IPR052415">
    <property type="entry name" value="Diphthine_MTase"/>
</dbReference>
<keyword evidence="3" id="KW-0677">Repeat</keyword>
<evidence type="ECO:0000256" key="1">
    <source>
        <dbReference type="ARBA" id="ARBA00005156"/>
    </source>
</evidence>
<name>A0A1Y2FPU3_9BASI</name>
<dbReference type="SUPFAM" id="SSF50978">
    <property type="entry name" value="WD40 repeat-like"/>
    <property type="match status" value="1"/>
</dbReference>
<accession>A0A1Y2FPU3</accession>
<evidence type="ECO:0000313" key="8">
    <source>
        <dbReference type="EMBL" id="ORY85354.1"/>
    </source>
</evidence>
<dbReference type="SMART" id="SM00320">
    <property type="entry name" value="WD40"/>
    <property type="match status" value="4"/>
</dbReference>
<comment type="pathway">
    <text evidence="1">Protein modification; peptidyl-diphthamide biosynthesis.</text>
</comment>
<dbReference type="GO" id="GO:0017183">
    <property type="term" value="P:protein histidyl modification to diphthamide"/>
    <property type="evidence" value="ECO:0007669"/>
    <property type="project" value="TreeGrafter"/>
</dbReference>
<dbReference type="OrthoDB" id="1930760at2759"/>
<dbReference type="PANTHER" id="PTHR46042:SF1">
    <property type="entry name" value="DIPHTHINE METHYLTRANSFERASE"/>
    <property type="match status" value="1"/>
</dbReference>
<comment type="catalytic activity">
    <reaction evidence="7">
        <text>diphthine methyl ester-[translation elongation factor 2] + H2O = diphthine-[translation elongation factor 2] + methanol + H(+)</text>
        <dbReference type="Rhea" id="RHEA:42656"/>
        <dbReference type="Rhea" id="RHEA-COMP:10172"/>
        <dbReference type="Rhea" id="RHEA-COMP:10173"/>
        <dbReference type="ChEBI" id="CHEBI:15377"/>
        <dbReference type="ChEBI" id="CHEBI:15378"/>
        <dbReference type="ChEBI" id="CHEBI:17790"/>
        <dbReference type="ChEBI" id="CHEBI:79005"/>
        <dbReference type="ChEBI" id="CHEBI:82696"/>
        <dbReference type="EC" id="3.1.1.97"/>
    </reaction>
</comment>
<dbReference type="InterPro" id="IPR015943">
    <property type="entry name" value="WD40/YVTN_repeat-like_dom_sf"/>
</dbReference>
<dbReference type="PANTHER" id="PTHR46042">
    <property type="entry name" value="DIPHTHINE METHYLTRANSFERASE"/>
    <property type="match status" value="1"/>
</dbReference>
<reference evidence="8 9" key="1">
    <citation type="submission" date="2016-07" db="EMBL/GenBank/DDBJ databases">
        <title>Pervasive Adenine N6-methylation of Active Genes in Fungi.</title>
        <authorList>
            <consortium name="DOE Joint Genome Institute"/>
            <person name="Mondo S.J."/>
            <person name="Dannebaum R.O."/>
            <person name="Kuo R.C."/>
            <person name="Labutti K."/>
            <person name="Haridas S."/>
            <person name="Kuo A."/>
            <person name="Salamov A."/>
            <person name="Ahrendt S.R."/>
            <person name="Lipzen A."/>
            <person name="Sullivan W."/>
            <person name="Andreopoulos W.B."/>
            <person name="Clum A."/>
            <person name="Lindquist E."/>
            <person name="Daum C."/>
            <person name="Ramamoorthy G.K."/>
            <person name="Gryganskyi A."/>
            <person name="Culley D."/>
            <person name="Magnuson J.K."/>
            <person name="James T.Y."/>
            <person name="O'Malley M.A."/>
            <person name="Stajich J.E."/>
            <person name="Spatafora J.W."/>
            <person name="Visel A."/>
            <person name="Grigoriev I.V."/>
        </authorList>
    </citation>
    <scope>NUCLEOTIDE SEQUENCE [LARGE SCALE GENOMIC DNA]</scope>
    <source>
        <strain evidence="8 9">62-1032</strain>
    </source>
</reference>
<dbReference type="InterPro" id="IPR036322">
    <property type="entry name" value="WD40_repeat_dom_sf"/>
</dbReference>
<keyword evidence="4" id="KW-0378">Hydrolase</keyword>
<protein>
    <recommendedName>
        <fullName evidence="6">methylated diphthine methylhydrolase</fullName>
        <ecNumber evidence="6">3.1.1.97</ecNumber>
    </recommendedName>
</protein>
<dbReference type="AlphaFoldDB" id="A0A1Y2FPU3"/>
<sequence>MQAVSLSTVDTLYSADAIEFCPTSSRLFACGTYQIEKDESADEGAPAAEPVVTRYGRCLLYEIGEDGRNLREAQRFDGPAILDMKWSPRPWRGQTTLAIADAKGHVQLHGMDEETNKLSPRQIIDCADEKTLCLSLDWSTRRPTADPASIVVSLSDGSICTLGGESELSVTESWHAHDFEPWIAAFDCWDPNTVWTGGDDLKLKGWDLRQGCDQPTFVNKRSFEGGVTTIQSHPLLENIFAVGSYDANVRLFDRRKPQVPLTEFDAGGGIWRVKWHATNAERLLVAGMHDGFKVVDFDGLSQGSVENGGKLHTRFDEHTSLAYGVDWSGGKGDEGRDVIASCSFYDHTVHVWAA</sequence>
<dbReference type="Gene3D" id="2.130.10.10">
    <property type="entry name" value="YVTN repeat-like/Quinoprotein amine dehydrogenase"/>
    <property type="match status" value="1"/>
</dbReference>
<evidence type="ECO:0000256" key="7">
    <source>
        <dbReference type="ARBA" id="ARBA00047551"/>
    </source>
</evidence>
<dbReference type="Proteomes" id="UP000193467">
    <property type="component" value="Unassembled WGS sequence"/>
</dbReference>
<evidence type="ECO:0000256" key="4">
    <source>
        <dbReference type="ARBA" id="ARBA00022801"/>
    </source>
</evidence>
<dbReference type="InParanoid" id="A0A1Y2FPU3"/>
<evidence type="ECO:0000256" key="2">
    <source>
        <dbReference type="ARBA" id="ARBA00022574"/>
    </source>
</evidence>
<evidence type="ECO:0000256" key="6">
    <source>
        <dbReference type="ARBA" id="ARBA00039131"/>
    </source>
</evidence>
<dbReference type="InterPro" id="IPR001680">
    <property type="entry name" value="WD40_rpt"/>
</dbReference>
<dbReference type="EC" id="3.1.1.97" evidence="6"/>
<comment type="similarity">
    <text evidence="5">Belongs to the DPH7 family.</text>
</comment>
<evidence type="ECO:0000313" key="9">
    <source>
        <dbReference type="Proteomes" id="UP000193467"/>
    </source>
</evidence>
<dbReference type="GO" id="GO:0061685">
    <property type="term" value="F:diphthine methylesterase activity"/>
    <property type="evidence" value="ECO:0007669"/>
    <property type="project" value="UniProtKB-EC"/>
</dbReference>
<dbReference type="FunCoup" id="A0A1Y2FPU3">
    <property type="interactions" value="893"/>
</dbReference>
<organism evidence="8 9">
    <name type="scientific">Leucosporidium creatinivorum</name>
    <dbReference type="NCBI Taxonomy" id="106004"/>
    <lineage>
        <taxon>Eukaryota</taxon>
        <taxon>Fungi</taxon>
        <taxon>Dikarya</taxon>
        <taxon>Basidiomycota</taxon>
        <taxon>Pucciniomycotina</taxon>
        <taxon>Microbotryomycetes</taxon>
        <taxon>Leucosporidiales</taxon>
        <taxon>Leucosporidium</taxon>
    </lineage>
</organism>
<evidence type="ECO:0000256" key="3">
    <source>
        <dbReference type="ARBA" id="ARBA00022737"/>
    </source>
</evidence>
<comment type="caution">
    <text evidence="8">The sequence shown here is derived from an EMBL/GenBank/DDBJ whole genome shotgun (WGS) entry which is preliminary data.</text>
</comment>
<keyword evidence="2" id="KW-0853">WD repeat</keyword>
<dbReference type="STRING" id="106004.A0A1Y2FPU3"/>
<gene>
    <name evidence="8" type="ORF">BCR35DRAFT_290063</name>
</gene>
<evidence type="ECO:0000256" key="5">
    <source>
        <dbReference type="ARBA" id="ARBA00038092"/>
    </source>
</evidence>
<dbReference type="GO" id="GO:0005737">
    <property type="term" value="C:cytoplasm"/>
    <property type="evidence" value="ECO:0007669"/>
    <property type="project" value="TreeGrafter"/>
</dbReference>
<proteinExistence type="inferred from homology"/>